<dbReference type="AlphaFoldDB" id="A0A840E5L1"/>
<gene>
    <name evidence="1" type="ORF">GGR28_003573</name>
</gene>
<protein>
    <submittedName>
        <fullName evidence="1">Uncharacterized protein</fullName>
    </submittedName>
</protein>
<dbReference type="EMBL" id="JACIFF010000010">
    <property type="protein sequence ID" value="MBB4080934.1"/>
    <property type="molecule type" value="Genomic_DNA"/>
</dbReference>
<evidence type="ECO:0000313" key="1">
    <source>
        <dbReference type="EMBL" id="MBB4080934.1"/>
    </source>
</evidence>
<reference evidence="1 2" key="1">
    <citation type="submission" date="2020-08" db="EMBL/GenBank/DDBJ databases">
        <title>Genomic Encyclopedia of Type Strains, Phase IV (KMG-IV): sequencing the most valuable type-strain genomes for metagenomic binning, comparative biology and taxonomic classification.</title>
        <authorList>
            <person name="Goeker M."/>
        </authorList>
    </citation>
    <scope>NUCLEOTIDE SEQUENCE [LARGE SCALE GENOMIC DNA]</scope>
    <source>
        <strain evidence="1 2">DSM 105137</strain>
    </source>
</reference>
<name>A0A840E5L1_9BACT</name>
<accession>A0A840E5L1</accession>
<dbReference type="RefSeq" id="WP_183497156.1">
    <property type="nucleotide sequence ID" value="NZ_JACIFF010000010.1"/>
</dbReference>
<comment type="caution">
    <text evidence="1">The sequence shown here is derived from an EMBL/GenBank/DDBJ whole genome shotgun (WGS) entry which is preliminary data.</text>
</comment>
<dbReference type="PROSITE" id="PS51257">
    <property type="entry name" value="PROKAR_LIPOPROTEIN"/>
    <property type="match status" value="1"/>
</dbReference>
<evidence type="ECO:0000313" key="2">
    <source>
        <dbReference type="Proteomes" id="UP000576209"/>
    </source>
</evidence>
<sequence>MREIILLFLCCALFSGCADGLEVILQPDGVRHRAEYAVPLVDSRTTLGDLVGQVDDRVRLTVDPDGLLRFIYSDTVPAVTSESVFSELELLGRGIPLSITQRRQALAFPLPREIALDELRVKGGQFTYSLPNIHDQPVRIELRIPNATRNGGPLRVTGLLPAYSGSGDPPTLSNTDDPLDISGYAFDFSADSLVIEYSVDDLGGNPLDPAKNTIAVLTNLEFSYLEGYFGRSPYPGISDVLEIDFFEHYLSGEVAFVDPLIRINVRNGFGIPSRAVVDELYIITADGERVEVTGEVVTDGFPFNYPRTEGGNAYTTYLVDKNNSNVLQLLGTKPVALHYRIGALLNPDADPDVVGYLADTSTYSATLDVELPLYGSARDFQVRDTFPINLGESYGEVTEVSFRITTDNELPFDLSLTGIFVDSLGNALADLTDGELLVVEASAVDAGGNSTEVKQTTSDVTFTGAQLEQLRRANRLLLNTTFATTDNGTENVRVTNEQELRVRIGARLTVNNQ</sequence>
<organism evidence="1 2">
    <name type="scientific">Neolewinella aquimaris</name>
    <dbReference type="NCBI Taxonomy" id="1835722"/>
    <lineage>
        <taxon>Bacteria</taxon>
        <taxon>Pseudomonadati</taxon>
        <taxon>Bacteroidota</taxon>
        <taxon>Saprospiria</taxon>
        <taxon>Saprospirales</taxon>
        <taxon>Lewinellaceae</taxon>
        <taxon>Neolewinella</taxon>
    </lineage>
</organism>
<proteinExistence type="predicted"/>
<dbReference type="Proteomes" id="UP000576209">
    <property type="component" value="Unassembled WGS sequence"/>
</dbReference>
<keyword evidence="2" id="KW-1185">Reference proteome</keyword>